<protein>
    <submittedName>
        <fullName evidence="1">Uncharacterized protein</fullName>
    </submittedName>
</protein>
<reference evidence="2" key="1">
    <citation type="journal article" date="2017" name="Cell">
        <title>Insights into land plant evolution garnered from the Marchantia polymorpha genome.</title>
        <authorList>
            <person name="Bowman J.L."/>
            <person name="Kohchi T."/>
            <person name="Yamato K.T."/>
            <person name="Jenkins J."/>
            <person name="Shu S."/>
            <person name="Ishizaki K."/>
            <person name="Yamaoka S."/>
            <person name="Nishihama R."/>
            <person name="Nakamura Y."/>
            <person name="Berger F."/>
            <person name="Adam C."/>
            <person name="Aki S.S."/>
            <person name="Althoff F."/>
            <person name="Araki T."/>
            <person name="Arteaga-Vazquez M.A."/>
            <person name="Balasubrmanian S."/>
            <person name="Barry K."/>
            <person name="Bauer D."/>
            <person name="Boehm C.R."/>
            <person name="Briginshaw L."/>
            <person name="Caballero-Perez J."/>
            <person name="Catarino B."/>
            <person name="Chen F."/>
            <person name="Chiyoda S."/>
            <person name="Chovatia M."/>
            <person name="Davies K.M."/>
            <person name="Delmans M."/>
            <person name="Demura T."/>
            <person name="Dierschke T."/>
            <person name="Dolan L."/>
            <person name="Dorantes-Acosta A.E."/>
            <person name="Eklund D.M."/>
            <person name="Florent S.N."/>
            <person name="Flores-Sandoval E."/>
            <person name="Fujiyama A."/>
            <person name="Fukuzawa H."/>
            <person name="Galik B."/>
            <person name="Grimanelli D."/>
            <person name="Grimwood J."/>
            <person name="Grossniklaus U."/>
            <person name="Hamada T."/>
            <person name="Haseloff J."/>
            <person name="Hetherington A.J."/>
            <person name="Higo A."/>
            <person name="Hirakawa Y."/>
            <person name="Hundley H.N."/>
            <person name="Ikeda Y."/>
            <person name="Inoue K."/>
            <person name="Inoue S.I."/>
            <person name="Ishida S."/>
            <person name="Jia Q."/>
            <person name="Kakita M."/>
            <person name="Kanazawa T."/>
            <person name="Kawai Y."/>
            <person name="Kawashima T."/>
            <person name="Kennedy M."/>
            <person name="Kinose K."/>
            <person name="Kinoshita T."/>
            <person name="Kohara Y."/>
            <person name="Koide E."/>
            <person name="Komatsu K."/>
            <person name="Kopischke S."/>
            <person name="Kubo M."/>
            <person name="Kyozuka J."/>
            <person name="Lagercrantz U."/>
            <person name="Lin S.S."/>
            <person name="Lindquist E."/>
            <person name="Lipzen A.M."/>
            <person name="Lu C.W."/>
            <person name="De Luna E."/>
            <person name="Martienssen R.A."/>
            <person name="Minamino N."/>
            <person name="Mizutani M."/>
            <person name="Mizutani M."/>
            <person name="Mochizuki N."/>
            <person name="Monte I."/>
            <person name="Mosher R."/>
            <person name="Nagasaki H."/>
            <person name="Nakagami H."/>
            <person name="Naramoto S."/>
            <person name="Nishitani K."/>
            <person name="Ohtani M."/>
            <person name="Okamoto T."/>
            <person name="Okumura M."/>
            <person name="Phillips J."/>
            <person name="Pollak B."/>
            <person name="Reinders A."/>
            <person name="Rovekamp M."/>
            <person name="Sano R."/>
            <person name="Sawa S."/>
            <person name="Schmid M.W."/>
            <person name="Shirakawa M."/>
            <person name="Solano R."/>
            <person name="Spunde A."/>
            <person name="Suetsugu N."/>
            <person name="Sugano S."/>
            <person name="Sugiyama A."/>
            <person name="Sun R."/>
            <person name="Suzuki Y."/>
            <person name="Takenaka M."/>
            <person name="Takezawa D."/>
            <person name="Tomogane H."/>
            <person name="Tsuzuki M."/>
            <person name="Ueda T."/>
            <person name="Umeda M."/>
            <person name="Ward J.M."/>
            <person name="Watanabe Y."/>
            <person name="Yazaki K."/>
            <person name="Yokoyama R."/>
            <person name="Yoshitake Y."/>
            <person name="Yotsui I."/>
            <person name="Zachgo S."/>
            <person name="Schmutz J."/>
        </authorList>
    </citation>
    <scope>NUCLEOTIDE SEQUENCE [LARGE SCALE GENOMIC DNA]</scope>
    <source>
        <strain evidence="2">Tak-1</strain>
    </source>
</reference>
<dbReference type="Proteomes" id="UP000244005">
    <property type="component" value="Unassembled WGS sequence"/>
</dbReference>
<accession>A0A2R6XL44</accession>
<dbReference type="Gramene" id="Mp5g22760.1">
    <property type="protein sequence ID" value="Mp5g22760.1.cds"/>
    <property type="gene ID" value="Mp5g22760"/>
</dbReference>
<dbReference type="EMBL" id="KZ772682">
    <property type="protein sequence ID" value="PTQ46809.1"/>
    <property type="molecule type" value="Genomic_DNA"/>
</dbReference>
<dbReference type="AlphaFoldDB" id="A0A2R6XL44"/>
<keyword evidence="2" id="KW-1185">Reference proteome</keyword>
<evidence type="ECO:0000313" key="2">
    <source>
        <dbReference type="Proteomes" id="UP000244005"/>
    </source>
</evidence>
<evidence type="ECO:0000313" key="1">
    <source>
        <dbReference type="EMBL" id="PTQ46809.1"/>
    </source>
</evidence>
<name>A0A2R6XL44_MARPO</name>
<proteinExistence type="predicted"/>
<organism evidence="1 2">
    <name type="scientific">Marchantia polymorpha</name>
    <name type="common">Common liverwort</name>
    <name type="synonym">Marchantia aquatica</name>
    <dbReference type="NCBI Taxonomy" id="3197"/>
    <lineage>
        <taxon>Eukaryota</taxon>
        <taxon>Viridiplantae</taxon>
        <taxon>Streptophyta</taxon>
        <taxon>Embryophyta</taxon>
        <taxon>Marchantiophyta</taxon>
        <taxon>Marchantiopsida</taxon>
        <taxon>Marchantiidae</taxon>
        <taxon>Marchantiales</taxon>
        <taxon>Marchantiaceae</taxon>
        <taxon>Marchantia</taxon>
    </lineage>
</organism>
<gene>
    <name evidence="1" type="ORF">MARPO_0010s0180</name>
</gene>
<sequence>MACWLQGPKLACFGNHRQLSSSIRLRHHRPERHETVQIPQPKSSVRLAYIVRTLTFAHIPPATFISDVFFSRALFCLANELKTHRLLSMKNSVS</sequence>